<dbReference type="GO" id="GO:0003676">
    <property type="term" value="F:nucleic acid binding"/>
    <property type="evidence" value="ECO:0007669"/>
    <property type="project" value="InterPro"/>
</dbReference>
<dbReference type="EMBL" id="SOYY01000016">
    <property type="protein sequence ID" value="KAA0710438.1"/>
    <property type="molecule type" value="Genomic_DNA"/>
</dbReference>
<dbReference type="GO" id="GO:0008270">
    <property type="term" value="F:zinc ion binding"/>
    <property type="evidence" value="ECO:0007669"/>
    <property type="project" value="InterPro"/>
</dbReference>
<dbReference type="SUPFAM" id="SSF57756">
    <property type="entry name" value="Retrovirus zinc finger-like domains"/>
    <property type="match status" value="1"/>
</dbReference>
<evidence type="ECO:0000313" key="2">
    <source>
        <dbReference type="Proteomes" id="UP000324632"/>
    </source>
</evidence>
<accession>A0A5A9NLX2</accession>
<evidence type="ECO:0000313" key="1">
    <source>
        <dbReference type="EMBL" id="KAA0710438.1"/>
    </source>
</evidence>
<keyword evidence="2" id="KW-1185">Reference proteome</keyword>
<gene>
    <name evidence="1" type="ORF">E1301_Tti020289</name>
</gene>
<proteinExistence type="predicted"/>
<organism evidence="1 2">
    <name type="scientific">Triplophysa tibetana</name>
    <dbReference type="NCBI Taxonomy" id="1572043"/>
    <lineage>
        <taxon>Eukaryota</taxon>
        <taxon>Metazoa</taxon>
        <taxon>Chordata</taxon>
        <taxon>Craniata</taxon>
        <taxon>Vertebrata</taxon>
        <taxon>Euteleostomi</taxon>
        <taxon>Actinopterygii</taxon>
        <taxon>Neopterygii</taxon>
        <taxon>Teleostei</taxon>
        <taxon>Ostariophysi</taxon>
        <taxon>Cypriniformes</taxon>
        <taxon>Nemacheilidae</taxon>
        <taxon>Triplophysa</taxon>
    </lineage>
</organism>
<sequence length="124" mass="13907">MGENGGTAMNADAWRHSSQTGCFKCSSQKHKLRACPEKHNKRQSVKLHILLLVSVSGAAREMSIQTREQQPYRILLSIARGTNAIVSRKRITSLKIPILHFGEQERLRCGIITACRLIGVELRD</sequence>
<evidence type="ECO:0008006" key="3">
    <source>
        <dbReference type="Google" id="ProtNLM"/>
    </source>
</evidence>
<dbReference type="InterPro" id="IPR036875">
    <property type="entry name" value="Znf_CCHC_sf"/>
</dbReference>
<reference evidence="1 2" key="1">
    <citation type="journal article" date="2019" name="Mol. Ecol. Resour.">
        <title>Chromosome-level genome assembly of Triplophysa tibetana, a fish adapted to the harsh high-altitude environment of the Tibetan Plateau.</title>
        <authorList>
            <person name="Yang X."/>
            <person name="Liu H."/>
            <person name="Ma Z."/>
            <person name="Zou Y."/>
            <person name="Zou M."/>
            <person name="Mao Y."/>
            <person name="Li X."/>
            <person name="Wang H."/>
            <person name="Chen T."/>
            <person name="Wang W."/>
            <person name="Yang R."/>
        </authorList>
    </citation>
    <scope>NUCLEOTIDE SEQUENCE [LARGE SCALE GENOMIC DNA]</scope>
    <source>
        <strain evidence="1">TTIB1903HZAU</strain>
        <tissue evidence="1">Muscle</tissue>
    </source>
</reference>
<dbReference type="AlphaFoldDB" id="A0A5A9NLX2"/>
<name>A0A5A9NLX2_9TELE</name>
<protein>
    <recommendedName>
        <fullName evidence="3">CCHC-type domain-containing protein</fullName>
    </recommendedName>
</protein>
<dbReference type="Proteomes" id="UP000324632">
    <property type="component" value="Chromosome 16"/>
</dbReference>
<comment type="caution">
    <text evidence="1">The sequence shown here is derived from an EMBL/GenBank/DDBJ whole genome shotgun (WGS) entry which is preliminary data.</text>
</comment>